<name>A0ABU3SE82_9HYPH</name>
<evidence type="ECO:0000313" key="3">
    <source>
        <dbReference type="Proteomes" id="UP001254257"/>
    </source>
</evidence>
<gene>
    <name evidence="2" type="ORF">RKE40_24680</name>
</gene>
<keyword evidence="2" id="KW-0560">Oxidoreductase</keyword>
<dbReference type="SUPFAM" id="SSF51735">
    <property type="entry name" value="NAD(P)-binding Rossmann-fold domains"/>
    <property type="match status" value="1"/>
</dbReference>
<dbReference type="PRINTS" id="PR00081">
    <property type="entry name" value="GDHRDH"/>
</dbReference>
<sequence>MASTLAGQHALVSGGGRGIGRAITAALHHAGVRVSIIGRNGTILQQVLDAGEADRAATVDVTDEAAMVRALAELSAEKPFDIVVANAGAVETAPFRKSDAALFRRMVEINLVGTVNSFRPALPAMLERGSGRLIAIASTAGHRGYPYVSAYVAAKHAVVGLVRSLALETARSGVTVNAICPGYTDTDMVAGSIATITGKTGVTAQDALAQLVKDNPQGRLITPEEVAASVLNLCQPESRGITGQSLLINGGEF</sequence>
<dbReference type="Gene3D" id="3.40.50.720">
    <property type="entry name" value="NAD(P)-binding Rossmann-like Domain"/>
    <property type="match status" value="1"/>
</dbReference>
<keyword evidence="3" id="KW-1185">Reference proteome</keyword>
<reference evidence="2 3" key="1">
    <citation type="submission" date="2023-09" db="EMBL/GenBank/DDBJ databases">
        <title>Whole genome shotgun sequencing (WGS) of Bosea sp. ZW T0_25, isolated from stored onions (Allium cepa).</title>
        <authorList>
            <person name="Stoll D.A."/>
            <person name="Huch M."/>
        </authorList>
    </citation>
    <scope>NUCLEOTIDE SEQUENCE [LARGE SCALE GENOMIC DNA]</scope>
    <source>
        <strain evidence="2 3">ZW T0_25</strain>
    </source>
</reference>
<dbReference type="PANTHER" id="PTHR42879:SF2">
    <property type="entry name" value="3-OXOACYL-[ACYL-CARRIER-PROTEIN] REDUCTASE FABG"/>
    <property type="match status" value="1"/>
</dbReference>
<organism evidence="2 3">
    <name type="scientific">Bosea rubneri</name>
    <dbReference type="NCBI Taxonomy" id="3075434"/>
    <lineage>
        <taxon>Bacteria</taxon>
        <taxon>Pseudomonadati</taxon>
        <taxon>Pseudomonadota</taxon>
        <taxon>Alphaproteobacteria</taxon>
        <taxon>Hyphomicrobiales</taxon>
        <taxon>Boseaceae</taxon>
        <taxon>Bosea</taxon>
    </lineage>
</organism>
<dbReference type="CDD" id="cd05233">
    <property type="entry name" value="SDR_c"/>
    <property type="match status" value="1"/>
</dbReference>
<dbReference type="Proteomes" id="UP001254257">
    <property type="component" value="Unassembled WGS sequence"/>
</dbReference>
<dbReference type="EC" id="1.-.-.-" evidence="2"/>
<comment type="caution">
    <text evidence="2">The sequence shown here is derived from an EMBL/GenBank/DDBJ whole genome shotgun (WGS) entry which is preliminary data.</text>
</comment>
<proteinExistence type="inferred from homology"/>
<comment type="similarity">
    <text evidence="1">Belongs to the short-chain dehydrogenases/reductases (SDR) family.</text>
</comment>
<accession>A0ABU3SE82</accession>
<dbReference type="InterPro" id="IPR002347">
    <property type="entry name" value="SDR_fam"/>
</dbReference>
<protein>
    <submittedName>
        <fullName evidence="2">SDR family oxidoreductase</fullName>
        <ecNumber evidence="2">1.-.-.-</ecNumber>
    </submittedName>
</protein>
<dbReference type="RefSeq" id="WP_316020845.1">
    <property type="nucleotide sequence ID" value="NZ_JAWDID010000058.1"/>
</dbReference>
<dbReference type="EMBL" id="JAWDID010000058">
    <property type="protein sequence ID" value="MDU0343105.1"/>
    <property type="molecule type" value="Genomic_DNA"/>
</dbReference>
<dbReference type="Pfam" id="PF13561">
    <property type="entry name" value="adh_short_C2"/>
    <property type="match status" value="1"/>
</dbReference>
<dbReference type="PRINTS" id="PR00080">
    <property type="entry name" value="SDRFAMILY"/>
</dbReference>
<dbReference type="InterPro" id="IPR020904">
    <property type="entry name" value="Sc_DH/Rdtase_CS"/>
</dbReference>
<evidence type="ECO:0000313" key="2">
    <source>
        <dbReference type="EMBL" id="MDU0343105.1"/>
    </source>
</evidence>
<evidence type="ECO:0000256" key="1">
    <source>
        <dbReference type="ARBA" id="ARBA00006484"/>
    </source>
</evidence>
<dbReference type="GO" id="GO:0016491">
    <property type="term" value="F:oxidoreductase activity"/>
    <property type="evidence" value="ECO:0007669"/>
    <property type="project" value="UniProtKB-KW"/>
</dbReference>
<dbReference type="PANTHER" id="PTHR42879">
    <property type="entry name" value="3-OXOACYL-(ACYL-CARRIER-PROTEIN) REDUCTASE"/>
    <property type="match status" value="1"/>
</dbReference>
<dbReference type="InterPro" id="IPR050259">
    <property type="entry name" value="SDR"/>
</dbReference>
<dbReference type="InterPro" id="IPR036291">
    <property type="entry name" value="NAD(P)-bd_dom_sf"/>
</dbReference>
<dbReference type="PROSITE" id="PS00061">
    <property type="entry name" value="ADH_SHORT"/>
    <property type="match status" value="1"/>
</dbReference>